<keyword evidence="15" id="KW-1185">Reference proteome</keyword>
<keyword evidence="3 10" id="KW-0645">Protease</keyword>
<dbReference type="GO" id="GO:0006508">
    <property type="term" value="P:proteolysis"/>
    <property type="evidence" value="ECO:0007669"/>
    <property type="project" value="UniProtKB-KW"/>
</dbReference>
<dbReference type="SMART" id="SM00020">
    <property type="entry name" value="Tryp_SPc"/>
    <property type="match status" value="1"/>
</dbReference>
<comment type="subcellular location">
    <subcellularLocation>
        <location evidence="1">Secreted</location>
    </subcellularLocation>
</comment>
<dbReference type="InParanoid" id="B0XKX5"/>
<dbReference type="Proteomes" id="UP000002320">
    <property type="component" value="Unassembled WGS sequence"/>
</dbReference>
<dbReference type="SUPFAM" id="SSF50494">
    <property type="entry name" value="Trypsin-like serine proteases"/>
    <property type="match status" value="1"/>
</dbReference>
<dbReference type="InterPro" id="IPR033116">
    <property type="entry name" value="TRYPSIN_SER"/>
</dbReference>
<keyword evidence="4 11" id="KW-0732">Signal</keyword>
<evidence type="ECO:0000256" key="8">
    <source>
        <dbReference type="ARBA" id="ARBA00023157"/>
    </source>
</evidence>
<dbReference type="PROSITE" id="PS00135">
    <property type="entry name" value="TRYPSIN_SER"/>
    <property type="match status" value="1"/>
</dbReference>
<dbReference type="CDD" id="cd00190">
    <property type="entry name" value="Tryp_SPc"/>
    <property type="match status" value="1"/>
</dbReference>
<organism>
    <name type="scientific">Culex quinquefasciatus</name>
    <name type="common">Southern house mosquito</name>
    <name type="synonym">Culex pungens</name>
    <dbReference type="NCBI Taxonomy" id="7176"/>
    <lineage>
        <taxon>Eukaryota</taxon>
        <taxon>Metazoa</taxon>
        <taxon>Ecdysozoa</taxon>
        <taxon>Arthropoda</taxon>
        <taxon>Hexapoda</taxon>
        <taxon>Insecta</taxon>
        <taxon>Pterygota</taxon>
        <taxon>Neoptera</taxon>
        <taxon>Endopterygota</taxon>
        <taxon>Diptera</taxon>
        <taxon>Nematocera</taxon>
        <taxon>Culicoidea</taxon>
        <taxon>Culicidae</taxon>
        <taxon>Culicinae</taxon>
        <taxon>Culicini</taxon>
        <taxon>Culex</taxon>
        <taxon>Culex</taxon>
    </lineage>
</organism>
<feature type="domain" description="Peptidase S1" evidence="12">
    <location>
        <begin position="40"/>
        <end position="291"/>
    </location>
</feature>
<dbReference type="PANTHER" id="PTHR24258">
    <property type="entry name" value="SERINE PROTEASE-RELATED"/>
    <property type="match status" value="1"/>
</dbReference>
<comment type="similarity">
    <text evidence="9">Belongs to the peptidase S1 family. CLIP subfamily.</text>
</comment>
<evidence type="ECO:0000256" key="1">
    <source>
        <dbReference type="ARBA" id="ARBA00004613"/>
    </source>
</evidence>
<evidence type="ECO:0000256" key="7">
    <source>
        <dbReference type="ARBA" id="ARBA00023145"/>
    </source>
</evidence>
<evidence type="ECO:0000256" key="2">
    <source>
        <dbReference type="ARBA" id="ARBA00022525"/>
    </source>
</evidence>
<evidence type="ECO:0000256" key="9">
    <source>
        <dbReference type="ARBA" id="ARBA00024195"/>
    </source>
</evidence>
<keyword evidence="8" id="KW-1015">Disulfide bond</keyword>
<keyword evidence="6 10" id="KW-0720">Serine protease</keyword>
<dbReference type="InterPro" id="IPR001254">
    <property type="entry name" value="Trypsin_dom"/>
</dbReference>
<sequence>MWPKLGGILVCALLVQFSCFAECTKLPEPGTCGVDFADRIYGGTITKPKNYPWTALLVFSYGFYKDLYWCGGSLISDRYVMTAAHCVSDLSDEYKLEKIRLGEWDLASDNDCDEQTICNDPVIDVEVEKVIMHENYTKGTFLNDIALIKLKDAVTFSEFALPLCLPTADAVKDKNTDELTYTAVGWGNTEHQNKTIQYGSRYKLHVQLNGVTNDDCGKVYDNIVPSKLCAGAEAGKDTCQGDSGGSLVAAVDGYSYAYGVVSYGKGCGRGGVPGVYTRVTSFLDWIDEHME</sequence>
<reference evidence="13" key="1">
    <citation type="submission" date="2007-03" db="EMBL/GenBank/DDBJ databases">
        <title>Annotation of Culex pipiens quinquefasciatus.</title>
        <authorList>
            <consortium name="The Broad Institute Genome Sequencing Platform"/>
            <person name="Atkinson P.W."/>
            <person name="Hemingway J."/>
            <person name="Christensen B.M."/>
            <person name="Higgs S."/>
            <person name="Kodira C."/>
            <person name="Hannick L."/>
            <person name="Megy K."/>
            <person name="O'Leary S."/>
            <person name="Pearson M."/>
            <person name="Haas B.J."/>
            <person name="Mauceli E."/>
            <person name="Wortman J.R."/>
            <person name="Lee N.H."/>
            <person name="Guigo R."/>
            <person name="Stanke M."/>
            <person name="Alvarado L."/>
            <person name="Amedeo P."/>
            <person name="Antoine C.H."/>
            <person name="Arensburger P."/>
            <person name="Bidwell S.L."/>
            <person name="Crawford M."/>
            <person name="Camaro F."/>
            <person name="Devon K."/>
            <person name="Engels R."/>
            <person name="Hammond M."/>
            <person name="Howarth C."/>
            <person name="Koehrsen M."/>
            <person name="Lawson D."/>
            <person name="Montgomery P."/>
            <person name="Nene V."/>
            <person name="Nusbaum C."/>
            <person name="Puiu D."/>
            <person name="Romero-Severson J."/>
            <person name="Severson D.W."/>
            <person name="Shumway M."/>
            <person name="Sisk P."/>
            <person name="Stolte C."/>
            <person name="Zeng Q."/>
            <person name="Eisenstadt E."/>
            <person name="Fraser-Liggett C."/>
            <person name="Strausberg R."/>
            <person name="Galagan J."/>
            <person name="Birren B."/>
            <person name="Collins F.H."/>
        </authorList>
    </citation>
    <scope>NUCLEOTIDE SEQUENCE [LARGE SCALE GENOMIC DNA]</scope>
    <source>
        <strain evidence="13">JHB</strain>
    </source>
</reference>
<keyword evidence="7" id="KW-0865">Zymogen</keyword>
<dbReference type="PANTHER" id="PTHR24258:SF144">
    <property type="entry name" value="GH14088P"/>
    <property type="match status" value="1"/>
</dbReference>
<dbReference type="InterPro" id="IPR009003">
    <property type="entry name" value="Peptidase_S1_PA"/>
</dbReference>
<dbReference type="OrthoDB" id="7752891at2759"/>
<evidence type="ECO:0000313" key="15">
    <source>
        <dbReference type="Proteomes" id="UP000002320"/>
    </source>
</evidence>
<dbReference type="FunFam" id="2.40.10.10:FF:000146">
    <property type="entry name" value="Serine protease 53"/>
    <property type="match status" value="1"/>
</dbReference>
<dbReference type="VEuPathDB" id="VectorBase:CPIJ019883"/>
<dbReference type="GO" id="GO:0004252">
    <property type="term" value="F:serine-type endopeptidase activity"/>
    <property type="evidence" value="ECO:0007669"/>
    <property type="project" value="InterPro"/>
</dbReference>
<name>B0XKX5_CULQU</name>
<keyword evidence="5 10" id="KW-0378">Hydrolase</keyword>
<dbReference type="GO" id="GO:0005576">
    <property type="term" value="C:extracellular region"/>
    <property type="evidence" value="ECO:0007669"/>
    <property type="project" value="UniProtKB-SubCell"/>
</dbReference>
<protein>
    <submittedName>
        <fullName evidence="13">Chymotrypsinogen 2</fullName>
    </submittedName>
</protein>
<dbReference type="AlphaFoldDB" id="B0XKX5"/>
<dbReference type="OMA" id="WRGSTME"/>
<evidence type="ECO:0000313" key="13">
    <source>
        <dbReference type="EMBL" id="EDS32859.1"/>
    </source>
</evidence>
<dbReference type="HOGENOM" id="CLU_006842_0_3_1"/>
<evidence type="ECO:0000256" key="3">
    <source>
        <dbReference type="ARBA" id="ARBA00022670"/>
    </source>
</evidence>
<keyword evidence="2" id="KW-0964">Secreted</keyword>
<reference evidence="14" key="2">
    <citation type="submission" date="2020-05" db="UniProtKB">
        <authorList>
            <consortium name="EnsemblMetazoa"/>
        </authorList>
    </citation>
    <scope>IDENTIFICATION</scope>
    <source>
        <strain evidence="14">JHB</strain>
    </source>
</reference>
<dbReference type="InterPro" id="IPR018114">
    <property type="entry name" value="TRYPSIN_HIS"/>
</dbReference>
<dbReference type="MEROPS" id="S01.204"/>
<dbReference type="EMBL" id="DS234097">
    <property type="protein sequence ID" value="EDS32859.1"/>
    <property type="molecule type" value="Genomic_DNA"/>
</dbReference>
<dbReference type="EnsemblMetazoa" id="CPIJ019883-RA">
    <property type="protein sequence ID" value="CPIJ019883-PA"/>
    <property type="gene ID" value="CPIJ019883"/>
</dbReference>
<feature type="chain" id="PRO_5011409542" evidence="11">
    <location>
        <begin position="24"/>
        <end position="291"/>
    </location>
</feature>
<dbReference type="Gene3D" id="2.40.10.10">
    <property type="entry name" value="Trypsin-like serine proteases"/>
    <property type="match status" value="2"/>
</dbReference>
<dbReference type="eggNOG" id="KOG3627">
    <property type="taxonomic scope" value="Eukaryota"/>
</dbReference>
<proteinExistence type="inferred from homology"/>
<dbReference type="Pfam" id="PF00089">
    <property type="entry name" value="Trypsin"/>
    <property type="match status" value="1"/>
</dbReference>
<dbReference type="KEGG" id="cqu:CpipJ_CPIJ019883"/>
<dbReference type="PROSITE" id="PS50240">
    <property type="entry name" value="TRYPSIN_DOM"/>
    <property type="match status" value="1"/>
</dbReference>
<evidence type="ECO:0000256" key="5">
    <source>
        <dbReference type="ARBA" id="ARBA00022801"/>
    </source>
</evidence>
<dbReference type="PRINTS" id="PR00722">
    <property type="entry name" value="CHYMOTRYPSIN"/>
</dbReference>
<evidence type="ECO:0000313" key="14">
    <source>
        <dbReference type="EnsemblMetazoa" id="CPIJ019883-PA"/>
    </source>
</evidence>
<evidence type="ECO:0000259" key="12">
    <source>
        <dbReference type="PROSITE" id="PS50240"/>
    </source>
</evidence>
<accession>B0XKX5</accession>
<dbReference type="InterPro" id="IPR001314">
    <property type="entry name" value="Peptidase_S1A"/>
</dbReference>
<gene>
    <name evidence="14" type="primary">6054371</name>
    <name evidence="13" type="ORF">CpipJ_CPIJ019883</name>
</gene>
<evidence type="ECO:0000256" key="10">
    <source>
        <dbReference type="RuleBase" id="RU363034"/>
    </source>
</evidence>
<dbReference type="InterPro" id="IPR043504">
    <property type="entry name" value="Peptidase_S1_PA_chymotrypsin"/>
</dbReference>
<evidence type="ECO:0000256" key="6">
    <source>
        <dbReference type="ARBA" id="ARBA00022825"/>
    </source>
</evidence>
<evidence type="ECO:0000256" key="4">
    <source>
        <dbReference type="ARBA" id="ARBA00022729"/>
    </source>
</evidence>
<evidence type="ECO:0000256" key="11">
    <source>
        <dbReference type="SAM" id="SignalP"/>
    </source>
</evidence>
<feature type="signal peptide" evidence="11">
    <location>
        <begin position="1"/>
        <end position="23"/>
    </location>
</feature>
<dbReference type="VEuPathDB" id="VectorBase:CQUJHB009007"/>
<dbReference type="PROSITE" id="PS00134">
    <property type="entry name" value="TRYPSIN_HIS"/>
    <property type="match status" value="1"/>
</dbReference>